<dbReference type="InterPro" id="IPR016462">
    <property type="entry name" value="ModE"/>
</dbReference>
<dbReference type="InterPro" id="IPR004606">
    <property type="entry name" value="Mop_domain"/>
</dbReference>
<dbReference type="InterPro" id="IPR051815">
    <property type="entry name" value="Molybdate_resp_trans_reg"/>
</dbReference>
<dbReference type="PIRSF" id="PIRSF005763">
    <property type="entry name" value="Txn_reg_ModE"/>
    <property type="match status" value="1"/>
</dbReference>
<dbReference type="Gene3D" id="2.40.50.100">
    <property type="match status" value="2"/>
</dbReference>
<dbReference type="Proteomes" id="UP001500133">
    <property type="component" value="Unassembled WGS sequence"/>
</dbReference>
<evidence type="ECO:0000259" key="6">
    <source>
        <dbReference type="PROSITE" id="PS51866"/>
    </source>
</evidence>
<reference evidence="8" key="1">
    <citation type="journal article" date="2019" name="Int. J. Syst. Evol. Microbiol.">
        <title>The Global Catalogue of Microorganisms (GCM) 10K type strain sequencing project: providing services to taxonomists for standard genome sequencing and annotation.</title>
        <authorList>
            <consortium name="The Broad Institute Genomics Platform"/>
            <consortium name="The Broad Institute Genome Sequencing Center for Infectious Disease"/>
            <person name="Wu L."/>
            <person name="Ma J."/>
        </authorList>
    </citation>
    <scope>NUCLEOTIDE SEQUENCE [LARGE SCALE GENOMIC DNA]</scope>
    <source>
        <strain evidence="8">JCM 16914</strain>
    </source>
</reference>
<dbReference type="Pfam" id="PF00126">
    <property type="entry name" value="HTH_1"/>
    <property type="match status" value="1"/>
</dbReference>
<keyword evidence="4" id="KW-0677">Repeat</keyword>
<evidence type="ECO:0000256" key="3">
    <source>
        <dbReference type="ARBA" id="ARBA00022505"/>
    </source>
</evidence>
<gene>
    <name evidence="7" type="ORF">GCM10022228_15160</name>
</gene>
<dbReference type="Gene3D" id="1.10.10.10">
    <property type="entry name" value="Winged helix-like DNA-binding domain superfamily/Winged helix DNA-binding domain"/>
    <property type="match status" value="1"/>
</dbReference>
<protein>
    <submittedName>
        <fullName evidence="7">TOBE domain-containing protein</fullName>
    </submittedName>
</protein>
<organism evidence="7 8">
    <name type="scientific">Halomonas cibimaris</name>
    <dbReference type="NCBI Taxonomy" id="657012"/>
    <lineage>
        <taxon>Bacteria</taxon>
        <taxon>Pseudomonadati</taxon>
        <taxon>Pseudomonadota</taxon>
        <taxon>Gammaproteobacteria</taxon>
        <taxon>Oceanospirillales</taxon>
        <taxon>Halomonadaceae</taxon>
        <taxon>Halomonas</taxon>
    </lineage>
</organism>
<dbReference type="SUPFAM" id="SSF46785">
    <property type="entry name" value="Winged helix' DNA-binding domain"/>
    <property type="match status" value="1"/>
</dbReference>
<dbReference type="PANTHER" id="PTHR30432">
    <property type="entry name" value="TRANSCRIPTIONAL REGULATOR MODE"/>
    <property type="match status" value="1"/>
</dbReference>
<evidence type="ECO:0000256" key="1">
    <source>
        <dbReference type="ARBA" id="ARBA00008110"/>
    </source>
</evidence>
<comment type="caution">
    <text evidence="7">The sequence shown here is derived from an EMBL/GenBank/DDBJ whole genome shotgun (WGS) entry which is preliminary data.</text>
</comment>
<dbReference type="EMBL" id="BAAAZT010000069">
    <property type="protein sequence ID" value="GAA3905889.1"/>
    <property type="molecule type" value="Genomic_DNA"/>
</dbReference>
<dbReference type="InterPro" id="IPR036390">
    <property type="entry name" value="WH_DNA-bd_sf"/>
</dbReference>
<dbReference type="NCBIfam" id="TIGR00637">
    <property type="entry name" value="ModE_repress"/>
    <property type="match status" value="1"/>
</dbReference>
<evidence type="ECO:0000256" key="2">
    <source>
        <dbReference type="ARBA" id="ARBA00022448"/>
    </source>
</evidence>
<feature type="domain" description="Mop" evidence="6">
    <location>
        <begin position="207"/>
        <end position="273"/>
    </location>
</feature>
<dbReference type="NCBIfam" id="TIGR00638">
    <property type="entry name" value="Mop"/>
    <property type="match status" value="2"/>
</dbReference>
<feature type="domain" description="Mop" evidence="6">
    <location>
        <begin position="135"/>
        <end position="201"/>
    </location>
</feature>
<dbReference type="InterPro" id="IPR008995">
    <property type="entry name" value="Mo/tungstate-bd_C_term_dom"/>
</dbReference>
<keyword evidence="3 5" id="KW-0500">Molybdenum</keyword>
<sequence>MADSSAHQHIAPLTLDGQLWLNAGEQRLASHGRMRLLAAIAETGSISAAARAIKMSYKAAWDAVDQMNNLAGEALVERSAGGRGGGTTRLTAAGSRLIEDFNALDALHRDFVERLNREAESLSDNLPLLRKLSMKSSARNQFSGTVSAIRQGAVNDEVELTLPGGQRLVAVITQESAASLGLAEGSEAFALIKASSVIIAVETEGASLSARNCLAGTVERLVPGAVNSEVVLALDGGERLAAIITRESVEHLGLAEGSPASALFKASSVIVGTR</sequence>
<evidence type="ECO:0000256" key="5">
    <source>
        <dbReference type="PIRNR" id="PIRNR005763"/>
    </source>
</evidence>
<dbReference type="InterPro" id="IPR003725">
    <property type="entry name" value="ModE-bd_N"/>
</dbReference>
<evidence type="ECO:0000313" key="7">
    <source>
        <dbReference type="EMBL" id="GAA3905889.1"/>
    </source>
</evidence>
<dbReference type="PROSITE" id="PS51866">
    <property type="entry name" value="MOP"/>
    <property type="match status" value="2"/>
</dbReference>
<dbReference type="Pfam" id="PF03459">
    <property type="entry name" value="TOBE"/>
    <property type="match status" value="2"/>
</dbReference>
<accession>A0ABP7LQW7</accession>
<evidence type="ECO:0000313" key="8">
    <source>
        <dbReference type="Proteomes" id="UP001500133"/>
    </source>
</evidence>
<keyword evidence="8" id="KW-1185">Reference proteome</keyword>
<dbReference type="InterPro" id="IPR005116">
    <property type="entry name" value="Transp-assoc_OB_typ1"/>
</dbReference>
<dbReference type="SUPFAM" id="SSF50331">
    <property type="entry name" value="MOP-like"/>
    <property type="match status" value="2"/>
</dbReference>
<comment type="similarity">
    <text evidence="1 5">Belongs to the ModE family.</text>
</comment>
<dbReference type="InterPro" id="IPR036388">
    <property type="entry name" value="WH-like_DNA-bd_sf"/>
</dbReference>
<dbReference type="InterPro" id="IPR000847">
    <property type="entry name" value="LysR_HTH_N"/>
</dbReference>
<dbReference type="PANTHER" id="PTHR30432:SF1">
    <property type="entry name" value="DNA-BINDING TRANSCRIPTIONAL DUAL REGULATOR MODE"/>
    <property type="match status" value="1"/>
</dbReference>
<dbReference type="RefSeq" id="WP_344703961.1">
    <property type="nucleotide sequence ID" value="NZ_BAAAZT010000069.1"/>
</dbReference>
<proteinExistence type="inferred from homology"/>
<keyword evidence="2 5" id="KW-0813">Transport</keyword>
<name>A0ABP7LQW7_9GAMM</name>
<evidence type="ECO:0000256" key="4">
    <source>
        <dbReference type="ARBA" id="ARBA00022737"/>
    </source>
</evidence>